<feature type="chain" id="PRO_5047083128" description="Pentraxin (PTX) domain-containing protein" evidence="8">
    <location>
        <begin position="20"/>
        <end position="310"/>
    </location>
</feature>
<evidence type="ECO:0000256" key="6">
    <source>
        <dbReference type="PROSITE-ProRule" id="PRU01172"/>
    </source>
</evidence>
<evidence type="ECO:0000256" key="1">
    <source>
        <dbReference type="ARBA" id="ARBA00001913"/>
    </source>
</evidence>
<keyword evidence="4" id="KW-1015">Disulfide bond</keyword>
<keyword evidence="2" id="KW-0479">Metal-binding</keyword>
<dbReference type="PROSITE" id="PS51828">
    <property type="entry name" value="PTX_2"/>
    <property type="match status" value="1"/>
</dbReference>
<dbReference type="PANTHER" id="PTHR19277">
    <property type="entry name" value="PENTRAXIN"/>
    <property type="match status" value="1"/>
</dbReference>
<dbReference type="Pfam" id="PF00354">
    <property type="entry name" value="Pentaxin"/>
    <property type="match status" value="1"/>
</dbReference>
<evidence type="ECO:0000313" key="11">
    <source>
        <dbReference type="Proteomes" id="UP001642483"/>
    </source>
</evidence>
<keyword evidence="11" id="KW-1185">Reference proteome</keyword>
<dbReference type="SUPFAM" id="SSF49899">
    <property type="entry name" value="Concanavalin A-like lectins/glucanases"/>
    <property type="match status" value="1"/>
</dbReference>
<sequence length="310" mass="34236">MRIILHFFASAVCIAIVCAQDSFTCVRNVNSCSQSEDQRTTSGQVQRALPGKQGPVGMKGEKGDPGTPDQEQINRLKDRVAFLEKEIQDKSTANQRTTDCPLIAFKFPRYQQITDHVRYRSYFPELPQATICAWIESTEPAASVVPAIMSYAVPGHTNELLIEIGRGRNFRISTNDRLLRKFALSSSKWPYEKIHFCAFYSQPAGVVGLFVNGVLRGTQLVTQSAVSGGGDLVFGQDQDAVNAGGFNPTQAFSGNITNPMIWPRLLTASEISGIVRHCVCPKDYAIVMTLDRVELHGNVEYFIPDVCPTL</sequence>
<gene>
    <name evidence="10" type="ORF">CVLEPA_LOCUS29282</name>
</gene>
<keyword evidence="3" id="KW-0106">Calcium</keyword>
<feature type="region of interest" description="Disordered" evidence="7">
    <location>
        <begin position="36"/>
        <end position="70"/>
    </location>
</feature>
<dbReference type="SMART" id="SM00159">
    <property type="entry name" value="PTX"/>
    <property type="match status" value="1"/>
</dbReference>
<evidence type="ECO:0000256" key="4">
    <source>
        <dbReference type="ARBA" id="ARBA00023157"/>
    </source>
</evidence>
<reference evidence="10 11" key="1">
    <citation type="submission" date="2024-02" db="EMBL/GenBank/DDBJ databases">
        <authorList>
            <person name="Daric V."/>
            <person name="Darras S."/>
        </authorList>
    </citation>
    <scope>NUCLEOTIDE SEQUENCE [LARGE SCALE GENOMIC DNA]</scope>
</reference>
<evidence type="ECO:0000256" key="5">
    <source>
        <dbReference type="ARBA" id="ARBA00023180"/>
    </source>
</evidence>
<comment type="cofactor">
    <cofactor evidence="1">
        <name>Ca(2+)</name>
        <dbReference type="ChEBI" id="CHEBI:29108"/>
    </cofactor>
</comment>
<comment type="caution">
    <text evidence="6">Lacks conserved residue(s) required for the propagation of feature annotation.</text>
</comment>
<evidence type="ECO:0000256" key="3">
    <source>
        <dbReference type="ARBA" id="ARBA00022837"/>
    </source>
</evidence>
<feature type="signal peptide" evidence="8">
    <location>
        <begin position="1"/>
        <end position="19"/>
    </location>
</feature>
<organism evidence="10 11">
    <name type="scientific">Clavelina lepadiformis</name>
    <name type="common">Light-bulb sea squirt</name>
    <name type="synonym">Ascidia lepadiformis</name>
    <dbReference type="NCBI Taxonomy" id="159417"/>
    <lineage>
        <taxon>Eukaryota</taxon>
        <taxon>Metazoa</taxon>
        <taxon>Chordata</taxon>
        <taxon>Tunicata</taxon>
        <taxon>Ascidiacea</taxon>
        <taxon>Aplousobranchia</taxon>
        <taxon>Clavelinidae</taxon>
        <taxon>Clavelina</taxon>
    </lineage>
</organism>
<dbReference type="PRINTS" id="PR00895">
    <property type="entry name" value="PENTAXIN"/>
</dbReference>
<feature type="domain" description="Pentraxin (PTX)" evidence="9">
    <location>
        <begin position="101"/>
        <end position="308"/>
    </location>
</feature>
<evidence type="ECO:0000256" key="8">
    <source>
        <dbReference type="SAM" id="SignalP"/>
    </source>
</evidence>
<dbReference type="EMBL" id="CAWYQH010000152">
    <property type="protein sequence ID" value="CAK8696093.1"/>
    <property type="molecule type" value="Genomic_DNA"/>
</dbReference>
<feature type="compositionally biased region" description="Polar residues" evidence="7">
    <location>
        <begin position="36"/>
        <end position="45"/>
    </location>
</feature>
<evidence type="ECO:0000313" key="10">
    <source>
        <dbReference type="EMBL" id="CAK8696093.1"/>
    </source>
</evidence>
<comment type="caution">
    <text evidence="10">The sequence shown here is derived from an EMBL/GenBank/DDBJ whole genome shotgun (WGS) entry which is preliminary data.</text>
</comment>
<keyword evidence="5" id="KW-0325">Glycoprotein</keyword>
<evidence type="ECO:0000259" key="9">
    <source>
        <dbReference type="PROSITE" id="PS51828"/>
    </source>
</evidence>
<name>A0ABP0GYC2_CLALP</name>
<accession>A0ABP0GYC2</accession>
<dbReference type="InterPro" id="IPR001759">
    <property type="entry name" value="PTX_dom"/>
</dbReference>
<proteinExistence type="predicted"/>
<dbReference type="PANTHER" id="PTHR19277:SF161">
    <property type="entry name" value="LAMININ G DOMAIN-CONTAINING PROTEIN"/>
    <property type="match status" value="1"/>
</dbReference>
<dbReference type="Proteomes" id="UP001642483">
    <property type="component" value="Unassembled WGS sequence"/>
</dbReference>
<keyword evidence="8" id="KW-0732">Signal</keyword>
<protein>
    <recommendedName>
        <fullName evidence="9">Pentraxin (PTX) domain-containing protein</fullName>
    </recommendedName>
</protein>
<evidence type="ECO:0000256" key="2">
    <source>
        <dbReference type="ARBA" id="ARBA00022723"/>
    </source>
</evidence>
<dbReference type="InterPro" id="IPR013320">
    <property type="entry name" value="ConA-like_dom_sf"/>
</dbReference>
<evidence type="ECO:0000256" key="7">
    <source>
        <dbReference type="SAM" id="MobiDB-lite"/>
    </source>
</evidence>
<dbReference type="InterPro" id="IPR051360">
    <property type="entry name" value="Neuronal_Pentraxin_Related"/>
</dbReference>
<dbReference type="Gene3D" id="2.60.120.200">
    <property type="match status" value="1"/>
</dbReference>